<gene>
    <name evidence="15" type="ORF">EG68_02945</name>
</gene>
<dbReference type="PROSITE" id="PS00236">
    <property type="entry name" value="NEUROTR_ION_CHANNEL"/>
    <property type="match status" value="1"/>
</dbReference>
<evidence type="ECO:0000256" key="3">
    <source>
        <dbReference type="ARBA" id="ARBA00022692"/>
    </source>
</evidence>
<evidence type="ECO:0000313" key="15">
    <source>
        <dbReference type="EMBL" id="KAF7259904.1"/>
    </source>
</evidence>
<keyword evidence="2" id="KW-1003">Cell membrane</keyword>
<comment type="caution">
    <text evidence="15">The sequence shown here is derived from an EMBL/GenBank/DDBJ whole genome shotgun (WGS) entry which is preliminary data.</text>
</comment>
<dbReference type="Proteomes" id="UP000822476">
    <property type="component" value="Unassembled WGS sequence"/>
</dbReference>
<comment type="subcellular location">
    <subcellularLocation>
        <location evidence="11">Synaptic cell membrane</location>
        <topology evidence="11">Multi-pass membrane protein</topology>
    </subcellularLocation>
</comment>
<dbReference type="EMBL" id="JTDE01000987">
    <property type="protein sequence ID" value="KAF7259904.1"/>
    <property type="molecule type" value="Genomic_DNA"/>
</dbReference>
<evidence type="ECO:0000256" key="5">
    <source>
        <dbReference type="ARBA" id="ARBA00023018"/>
    </source>
</evidence>
<evidence type="ECO:0000256" key="11">
    <source>
        <dbReference type="ARBA" id="ARBA00034099"/>
    </source>
</evidence>
<evidence type="ECO:0000259" key="14">
    <source>
        <dbReference type="Pfam" id="PF02931"/>
    </source>
</evidence>
<dbReference type="InterPro" id="IPR036734">
    <property type="entry name" value="Neur_chan_lig-bd_sf"/>
</dbReference>
<evidence type="ECO:0000256" key="4">
    <source>
        <dbReference type="ARBA" id="ARBA00022989"/>
    </source>
</evidence>
<dbReference type="GO" id="GO:0004888">
    <property type="term" value="F:transmembrane signaling receptor activity"/>
    <property type="evidence" value="ECO:0007669"/>
    <property type="project" value="InterPro"/>
</dbReference>
<evidence type="ECO:0000256" key="6">
    <source>
        <dbReference type="ARBA" id="ARBA00023065"/>
    </source>
</evidence>
<dbReference type="InterPro" id="IPR038050">
    <property type="entry name" value="Neuro_actylchol_rec"/>
</dbReference>
<dbReference type="CDD" id="cd19051">
    <property type="entry name" value="LGIC_TM_cation"/>
    <property type="match status" value="1"/>
</dbReference>
<dbReference type="GO" id="GO:0045211">
    <property type="term" value="C:postsynaptic membrane"/>
    <property type="evidence" value="ECO:0007669"/>
    <property type="project" value="InterPro"/>
</dbReference>
<keyword evidence="16" id="KW-1185">Reference proteome</keyword>
<dbReference type="OrthoDB" id="5975154at2759"/>
<feature type="region of interest" description="Disordered" evidence="13">
    <location>
        <begin position="464"/>
        <end position="502"/>
    </location>
</feature>
<reference evidence="15" key="1">
    <citation type="submission" date="2019-07" db="EMBL/GenBank/DDBJ databases">
        <title>Annotation for the trematode Paragonimus miyazaki's.</title>
        <authorList>
            <person name="Choi Y.-J."/>
        </authorList>
    </citation>
    <scope>NUCLEOTIDE SEQUENCE</scope>
    <source>
        <strain evidence="15">Japan</strain>
    </source>
</reference>
<evidence type="ECO:0000313" key="16">
    <source>
        <dbReference type="Proteomes" id="UP000822476"/>
    </source>
</evidence>
<dbReference type="PRINTS" id="PR00254">
    <property type="entry name" value="NICOTINICR"/>
</dbReference>
<keyword evidence="5" id="KW-0770">Synapse</keyword>
<dbReference type="FunFam" id="2.70.170.10:FF:000028">
    <property type="entry name" value="AcetylCholine Receptor"/>
    <property type="match status" value="1"/>
</dbReference>
<dbReference type="Gene3D" id="1.20.58.390">
    <property type="entry name" value="Neurotransmitter-gated ion-channel transmembrane domain"/>
    <property type="match status" value="1"/>
</dbReference>
<keyword evidence="1 12" id="KW-0813">Transport</keyword>
<feature type="domain" description="Neurotransmitter-gated ion-channel ligand-binding" evidence="14">
    <location>
        <begin position="27"/>
        <end position="237"/>
    </location>
</feature>
<evidence type="ECO:0000256" key="8">
    <source>
        <dbReference type="ARBA" id="ARBA00023170"/>
    </source>
</evidence>
<organism evidence="15 16">
    <name type="scientific">Paragonimus skrjabini miyazakii</name>
    <dbReference type="NCBI Taxonomy" id="59628"/>
    <lineage>
        <taxon>Eukaryota</taxon>
        <taxon>Metazoa</taxon>
        <taxon>Spiralia</taxon>
        <taxon>Lophotrochozoa</taxon>
        <taxon>Platyhelminthes</taxon>
        <taxon>Trematoda</taxon>
        <taxon>Digenea</taxon>
        <taxon>Plagiorchiida</taxon>
        <taxon>Troglotremata</taxon>
        <taxon>Troglotrematidae</taxon>
        <taxon>Paragonimus</taxon>
    </lineage>
</organism>
<evidence type="ECO:0000256" key="12">
    <source>
        <dbReference type="RuleBase" id="RU000687"/>
    </source>
</evidence>
<protein>
    <recommendedName>
        <fullName evidence="14">Neurotransmitter-gated ion-channel ligand-binding domain-containing protein</fullName>
    </recommendedName>
</protein>
<feature type="transmembrane region" description="Helical" evidence="12">
    <location>
        <begin position="240"/>
        <end position="262"/>
    </location>
</feature>
<dbReference type="SUPFAM" id="SSF90112">
    <property type="entry name" value="Neurotransmitter-gated ion-channel transmembrane pore"/>
    <property type="match status" value="1"/>
</dbReference>
<dbReference type="Pfam" id="PF02931">
    <property type="entry name" value="Neur_chan_LBD"/>
    <property type="match status" value="1"/>
</dbReference>
<accession>A0A8S9YZB2</accession>
<keyword evidence="7 12" id="KW-0472">Membrane</keyword>
<evidence type="ECO:0000256" key="9">
    <source>
        <dbReference type="ARBA" id="ARBA00023286"/>
    </source>
</evidence>
<dbReference type="PRINTS" id="PR00252">
    <property type="entry name" value="NRIONCHANNEL"/>
</dbReference>
<dbReference type="PANTHER" id="PTHR18945">
    <property type="entry name" value="NEUROTRANSMITTER GATED ION CHANNEL"/>
    <property type="match status" value="1"/>
</dbReference>
<sequence>MELTVKVKWCAIFINILFIEQVIPSSEKRLIKQLIDNYEKAGNIGRPVKNRMETIVVGYGLSLFQLLDLDEKNQILTINVWLKYTWIDQLLRWDPANYSNIREVRIPPRLIWTPDIALYNYVDERLTEPRDVMLNVDYLGRVFWSPPAIFKSNCHIDIRNFPFDYQFCYLRFVSLTQHVGELDLQFLDNRTEVDVSQSVPNNEWTIVARPARKFIARSVECGQKIPDLTFFFYLKRNSAYYAYLLVFPPIFLSFFSTVIFWLPPHVPAKMLLSMNLFVAFSLLLKVLSISTPSASTYVPYLDLTNHVPSEVRHLRELTRIFSIPLSITPPTDEDNGGETLSSMKARIRKLQHSTIQRHGQPQPNSMNRFAWPPHPFIDNQCLQHLNSLPNMANQNEQRNLWRNCEAYRQLEQVRYAQSLSMYGYRPDLNAETMDQMNRLINEQMKKTAVKWSQQSTPDFMFEGATKQQQIPRGSMDHQSSDSNDPVSHDVQPTSAQMLSTRRHTIQMQTSLSELRTALVNMMNKIAKKETVAKRARDWHLVVMTFDRMFFWFDLIVIIGAGLYLLLPRGQSHSVDELIKMHMDEYVKTDLQKAALCG</sequence>
<dbReference type="SUPFAM" id="SSF63712">
    <property type="entry name" value="Nicotinic receptor ligand binding domain-like"/>
    <property type="match status" value="1"/>
</dbReference>
<dbReference type="InterPro" id="IPR002394">
    <property type="entry name" value="Nicotinic_acetylcholine_rcpt"/>
</dbReference>
<dbReference type="InterPro" id="IPR006202">
    <property type="entry name" value="Neur_chan_lig-bd"/>
</dbReference>
<evidence type="ECO:0000256" key="7">
    <source>
        <dbReference type="ARBA" id="ARBA00023136"/>
    </source>
</evidence>
<keyword evidence="10 12" id="KW-0407">Ion channel</keyword>
<evidence type="ECO:0000256" key="13">
    <source>
        <dbReference type="SAM" id="MobiDB-lite"/>
    </source>
</evidence>
<feature type="compositionally biased region" description="Polar residues" evidence="13">
    <location>
        <begin position="480"/>
        <end position="502"/>
    </location>
</feature>
<dbReference type="GO" id="GO:0022848">
    <property type="term" value="F:acetylcholine-gated monoatomic cation-selective channel activity"/>
    <property type="evidence" value="ECO:0007669"/>
    <property type="project" value="InterPro"/>
</dbReference>
<evidence type="ECO:0000256" key="1">
    <source>
        <dbReference type="ARBA" id="ARBA00022448"/>
    </source>
</evidence>
<dbReference type="AlphaFoldDB" id="A0A8S9YZB2"/>
<keyword evidence="4 12" id="KW-1133">Transmembrane helix</keyword>
<keyword evidence="8" id="KW-0675">Receptor</keyword>
<comment type="similarity">
    <text evidence="12">Belongs to the ligand-gated ion channel (TC 1.A.9) family.</text>
</comment>
<name>A0A8S9YZB2_9TREM</name>
<dbReference type="InterPro" id="IPR018000">
    <property type="entry name" value="Neurotransmitter_ion_chnl_CS"/>
</dbReference>
<feature type="transmembrane region" description="Helical" evidence="12">
    <location>
        <begin position="548"/>
        <end position="566"/>
    </location>
</feature>
<proteinExistence type="inferred from homology"/>
<evidence type="ECO:0000256" key="10">
    <source>
        <dbReference type="ARBA" id="ARBA00023303"/>
    </source>
</evidence>
<dbReference type="InterPro" id="IPR036719">
    <property type="entry name" value="Neuro-gated_channel_TM_sf"/>
</dbReference>
<evidence type="ECO:0000256" key="2">
    <source>
        <dbReference type="ARBA" id="ARBA00022475"/>
    </source>
</evidence>
<comment type="caution">
    <text evidence="12">Lacks conserved residue(s) required for the propagation of feature annotation.</text>
</comment>
<keyword evidence="6 12" id="KW-0406">Ion transport</keyword>
<keyword evidence="9" id="KW-1071">Ligand-gated ion channel</keyword>
<keyword evidence="3 12" id="KW-0812">Transmembrane</keyword>
<dbReference type="InterPro" id="IPR006201">
    <property type="entry name" value="Neur_channel"/>
</dbReference>
<dbReference type="Gene3D" id="2.70.170.10">
    <property type="entry name" value="Neurotransmitter-gated ion-channel ligand-binding domain"/>
    <property type="match status" value="1"/>
</dbReference>